<organism evidence="8 9">
    <name type="scientific">Thiobacillus sedimenti</name>
    <dbReference type="NCBI Taxonomy" id="3110231"/>
    <lineage>
        <taxon>Bacteria</taxon>
        <taxon>Pseudomonadati</taxon>
        <taxon>Pseudomonadota</taxon>
        <taxon>Betaproteobacteria</taxon>
        <taxon>Nitrosomonadales</taxon>
        <taxon>Thiobacillaceae</taxon>
        <taxon>Thiobacillus</taxon>
    </lineage>
</organism>
<dbReference type="EMBL" id="CP141769">
    <property type="protein sequence ID" value="WRS38524.1"/>
    <property type="molecule type" value="Genomic_DNA"/>
</dbReference>
<dbReference type="InterPro" id="IPR010432">
    <property type="entry name" value="RDD"/>
</dbReference>
<gene>
    <name evidence="8" type="ORF">VA613_10965</name>
</gene>
<feature type="transmembrane region" description="Helical" evidence="6">
    <location>
        <begin position="52"/>
        <end position="71"/>
    </location>
</feature>
<name>A0ABZ1CH66_9PROT</name>
<evidence type="ECO:0000256" key="6">
    <source>
        <dbReference type="SAM" id="Phobius"/>
    </source>
</evidence>
<dbReference type="InterPro" id="IPR051791">
    <property type="entry name" value="Pra-immunoreactive"/>
</dbReference>
<proteinExistence type="predicted"/>
<dbReference type="RefSeq" id="WP_324779055.1">
    <property type="nucleotide sequence ID" value="NZ_CP141769.1"/>
</dbReference>
<keyword evidence="5 6" id="KW-0472">Membrane</keyword>
<evidence type="ECO:0000256" key="2">
    <source>
        <dbReference type="ARBA" id="ARBA00022475"/>
    </source>
</evidence>
<keyword evidence="2" id="KW-1003">Cell membrane</keyword>
<comment type="subcellular location">
    <subcellularLocation>
        <location evidence="1">Cell membrane</location>
        <topology evidence="1">Multi-pass membrane protein</topology>
    </subcellularLocation>
</comment>
<feature type="domain" description="RDD" evidence="7">
    <location>
        <begin position="11"/>
        <end position="135"/>
    </location>
</feature>
<feature type="transmembrane region" description="Helical" evidence="6">
    <location>
        <begin position="20"/>
        <end position="40"/>
    </location>
</feature>
<keyword evidence="4 6" id="KW-1133">Transmembrane helix</keyword>
<accession>A0ABZ1CH66</accession>
<keyword evidence="9" id="KW-1185">Reference proteome</keyword>
<evidence type="ECO:0000313" key="8">
    <source>
        <dbReference type="EMBL" id="WRS38524.1"/>
    </source>
</evidence>
<protein>
    <submittedName>
        <fullName evidence="8">RDD family protein</fullName>
    </submittedName>
</protein>
<evidence type="ECO:0000259" key="7">
    <source>
        <dbReference type="Pfam" id="PF06271"/>
    </source>
</evidence>
<sequence>MQDKAIGLQSASFLTRIASMVYELLLVAAVLFVATLPFLYLVGSAESGWRHLVFQLYLTGVLFAYFSAFWMRSGQTLAMKTWRIRLVCRDGGPVTLTRSALRFAVALAGLLLGGVGFWWGLFDRDRQFLHDRIAGTRLVRVPRKA</sequence>
<evidence type="ECO:0000313" key="9">
    <source>
        <dbReference type="Proteomes" id="UP001334732"/>
    </source>
</evidence>
<dbReference type="PANTHER" id="PTHR36115">
    <property type="entry name" value="PROLINE-RICH ANTIGEN HOMOLOG-RELATED"/>
    <property type="match status" value="1"/>
</dbReference>
<evidence type="ECO:0000256" key="1">
    <source>
        <dbReference type="ARBA" id="ARBA00004651"/>
    </source>
</evidence>
<dbReference type="Proteomes" id="UP001334732">
    <property type="component" value="Chromosome"/>
</dbReference>
<evidence type="ECO:0000256" key="5">
    <source>
        <dbReference type="ARBA" id="ARBA00023136"/>
    </source>
</evidence>
<keyword evidence="3 6" id="KW-0812">Transmembrane</keyword>
<dbReference type="Pfam" id="PF06271">
    <property type="entry name" value="RDD"/>
    <property type="match status" value="1"/>
</dbReference>
<feature type="transmembrane region" description="Helical" evidence="6">
    <location>
        <begin position="100"/>
        <end position="122"/>
    </location>
</feature>
<evidence type="ECO:0000256" key="3">
    <source>
        <dbReference type="ARBA" id="ARBA00022692"/>
    </source>
</evidence>
<dbReference type="PANTHER" id="PTHR36115:SF10">
    <property type="entry name" value="RDD DOMAIN-CONTAINING PROTEIN"/>
    <property type="match status" value="1"/>
</dbReference>
<evidence type="ECO:0000256" key="4">
    <source>
        <dbReference type="ARBA" id="ARBA00022989"/>
    </source>
</evidence>
<reference evidence="8 9" key="1">
    <citation type="submission" date="2023-12" db="EMBL/GenBank/DDBJ databases">
        <title>Thiobacillus sedimentum sp. nov., a chemolithoautotrophic sulfur-oxidizing bacterium isolated from freshwater sediment.</title>
        <authorList>
            <person name="Luo J."/>
            <person name="Dai C."/>
        </authorList>
    </citation>
    <scope>NUCLEOTIDE SEQUENCE [LARGE SCALE GENOMIC DNA]</scope>
    <source>
        <strain evidence="8 9">SCUT-2</strain>
    </source>
</reference>